<evidence type="ECO:0000256" key="12">
    <source>
        <dbReference type="ARBA" id="ARBA00022989"/>
    </source>
</evidence>
<accession>A0A0D9ZD93</accession>
<dbReference type="GO" id="GO:0005886">
    <property type="term" value="C:plasma membrane"/>
    <property type="evidence" value="ECO:0007669"/>
    <property type="project" value="TreeGrafter"/>
</dbReference>
<dbReference type="InterPro" id="IPR013099">
    <property type="entry name" value="K_chnl_dom"/>
</dbReference>
<evidence type="ECO:0000256" key="5">
    <source>
        <dbReference type="ARBA" id="ARBA00022554"/>
    </source>
</evidence>
<feature type="transmembrane region" description="Helical" evidence="17">
    <location>
        <begin position="659"/>
        <end position="678"/>
    </location>
</feature>
<dbReference type="PRINTS" id="PR01333">
    <property type="entry name" value="2POREKCHANEL"/>
</dbReference>
<proteinExistence type="inferred from homology"/>
<evidence type="ECO:0000256" key="10">
    <source>
        <dbReference type="ARBA" id="ARBA00022837"/>
    </source>
</evidence>
<dbReference type="InterPro" id="IPR002048">
    <property type="entry name" value="EF_hand_dom"/>
</dbReference>
<dbReference type="GO" id="GO:0030322">
    <property type="term" value="P:stabilization of membrane potential"/>
    <property type="evidence" value="ECO:0007669"/>
    <property type="project" value="TreeGrafter"/>
</dbReference>
<dbReference type="InterPro" id="IPR003280">
    <property type="entry name" value="2pore_dom_K_chnl"/>
</dbReference>
<feature type="transmembrane region" description="Helical" evidence="17">
    <location>
        <begin position="571"/>
        <end position="590"/>
    </location>
</feature>
<evidence type="ECO:0000256" key="16">
    <source>
        <dbReference type="SAM" id="MobiDB-lite"/>
    </source>
</evidence>
<dbReference type="Gramene" id="OGLUM03G34130.1">
    <property type="protein sequence ID" value="OGLUM03G34130.1"/>
    <property type="gene ID" value="OGLUM03G34130"/>
</dbReference>
<dbReference type="Gene3D" id="1.10.287.70">
    <property type="match status" value="2"/>
</dbReference>
<keyword evidence="15" id="KW-0407">Ion channel</keyword>
<keyword evidence="10" id="KW-0106">Calcium</keyword>
<dbReference type="InterPro" id="IPR018247">
    <property type="entry name" value="EF_Hand_1_Ca_BS"/>
</dbReference>
<dbReference type="PANTHER" id="PTHR11003">
    <property type="entry name" value="POTASSIUM CHANNEL, SUBFAMILY K"/>
    <property type="match status" value="1"/>
</dbReference>
<evidence type="ECO:0000256" key="1">
    <source>
        <dbReference type="ARBA" id="ARBA00004128"/>
    </source>
</evidence>
<dbReference type="EnsemblPlants" id="OGLUM03G34130.1">
    <property type="protein sequence ID" value="OGLUM03G34130.1"/>
    <property type="gene ID" value="OGLUM03G34130"/>
</dbReference>
<dbReference type="eggNOG" id="KOG1418">
    <property type="taxonomic scope" value="Eukaryota"/>
</dbReference>
<feature type="transmembrane region" description="Helical" evidence="17">
    <location>
        <begin position="538"/>
        <end position="559"/>
    </location>
</feature>
<feature type="region of interest" description="Disordered" evidence="16">
    <location>
        <begin position="428"/>
        <end position="475"/>
    </location>
</feature>
<evidence type="ECO:0000313" key="19">
    <source>
        <dbReference type="EnsemblPlants" id="OGLUM03G34130.1"/>
    </source>
</evidence>
<dbReference type="FunFam" id="1.10.287.70:FF:000127">
    <property type="entry name" value="Calcium-activated outward-rectifying potassium channel 1"/>
    <property type="match status" value="1"/>
</dbReference>
<sequence>MASIDFCGSLRVHQQQLKRQPMERIRVDIRRKFKDGIEVSEKFRDKRLQHDKENGSAEEYNLLQVYHCWSLKLNGFIGESRDMWPVVKRSDGSSPEWVRREKRTVQLEFFLVIPWFLQQSLHSGNPYQNIEENLIITLEKTYEEVAKSAGANHHRLRVPPWRGTTTSGVTPWRPAPAAAATTIHSGHGDDDDARRKPAATGVLRAAASLAVPAGLGQSRDLHHLHAISAHRAATSPHRWSQPAEPSGRRLYAPPEPARRVAASLPPGHRLSLSLEPTRRVATSRPPVRRLSALPVHLSAQPELARRVAASLPLGHCLSLPREPARRVATSRPPVRRLSARPELADRIAAGAPLHAAGASSLSCGLPTAGSPPLPTAGASLSSRDLPTAGSPQELARWVAASPRRRSSPTESPPVLVGKTIAKPGARALNPAGAQQQWRARAGHPSQAAQGRSGERERRSTRGVPSAGGKIQANPMDDNSIQQSLLADNPNVLQRKPSEGVNRFRRCRSTPSTDPLQGPPEKGSSVKAKELFKEMRPSFRLVGLLLFIYLLVGVLAFYAVMDEISGKRTNRVLDALYFCVVTMTTVGYGDLVPNNDTTKLLACAFVFMGMAVVALFVSKVADYLVEKQEVLFFKALHTNLKGGETKMLRAIETNRIKYKFYTNALLLVLSIISGTVFLWKVEKLSLVDSFYCVCATITTLGYGDKSFSSKLGRVFAVFWIITSTIIMAQFFMYLAEIYTERRQKMLANWVLTRKMTKMDLEAADLDDDRQVGAAEFVVYKLKELGKINQEEISSFLEEFEKLDVDHSGTLSPYDLTLAQSAQ</sequence>
<feature type="region of interest" description="Disordered" evidence="16">
    <location>
        <begin position="487"/>
        <end position="523"/>
    </location>
</feature>
<comment type="similarity">
    <text evidence="2">Belongs to the two pore domain potassium channel (TC 1.A.1.7) family.</text>
</comment>
<evidence type="ECO:0000256" key="11">
    <source>
        <dbReference type="ARBA" id="ARBA00022958"/>
    </source>
</evidence>
<keyword evidence="6 17" id="KW-0812">Transmembrane</keyword>
<feature type="transmembrane region" description="Helical" evidence="17">
    <location>
        <begin position="713"/>
        <end position="734"/>
    </location>
</feature>
<feature type="domain" description="EF-hand" evidence="18">
    <location>
        <begin position="789"/>
        <end position="821"/>
    </location>
</feature>
<evidence type="ECO:0000259" key="18">
    <source>
        <dbReference type="PROSITE" id="PS50222"/>
    </source>
</evidence>
<reference evidence="19" key="2">
    <citation type="submission" date="2018-05" db="EMBL/GenBank/DDBJ databases">
        <title>OgluRS3 (Oryza glumaepatula Reference Sequence Version 3).</title>
        <authorList>
            <person name="Zhang J."/>
            <person name="Kudrna D."/>
            <person name="Lee S."/>
            <person name="Talag J."/>
            <person name="Welchert J."/>
            <person name="Wing R.A."/>
        </authorList>
    </citation>
    <scope>NUCLEOTIDE SEQUENCE [LARGE SCALE GENOMIC DNA]</scope>
</reference>
<feature type="region of interest" description="Disordered" evidence="16">
    <location>
        <begin position="231"/>
        <end position="251"/>
    </location>
</feature>
<evidence type="ECO:0000313" key="20">
    <source>
        <dbReference type="Proteomes" id="UP000026961"/>
    </source>
</evidence>
<evidence type="ECO:0000256" key="6">
    <source>
        <dbReference type="ARBA" id="ARBA00022692"/>
    </source>
</evidence>
<evidence type="ECO:0000256" key="8">
    <source>
        <dbReference type="ARBA" id="ARBA00022737"/>
    </source>
</evidence>
<evidence type="ECO:0000256" key="17">
    <source>
        <dbReference type="SAM" id="Phobius"/>
    </source>
</evidence>
<reference evidence="19" key="1">
    <citation type="submission" date="2015-04" db="UniProtKB">
        <authorList>
            <consortium name="EnsemblPlants"/>
        </authorList>
    </citation>
    <scope>IDENTIFICATION</scope>
</reference>
<protein>
    <recommendedName>
        <fullName evidence="18">EF-hand domain-containing protein</fullName>
    </recommendedName>
</protein>
<dbReference type="HOGENOM" id="CLU_344673_0_0_1"/>
<evidence type="ECO:0000256" key="14">
    <source>
        <dbReference type="ARBA" id="ARBA00023136"/>
    </source>
</evidence>
<keyword evidence="9" id="KW-0631">Potassium channel</keyword>
<comment type="subcellular location">
    <subcellularLocation>
        <location evidence="1">Vacuole membrane</location>
        <topology evidence="1">Multi-pass membrane protein</topology>
    </subcellularLocation>
</comment>
<dbReference type="Pfam" id="PF07885">
    <property type="entry name" value="Ion_trans_2"/>
    <property type="match status" value="2"/>
</dbReference>
<evidence type="ECO:0000256" key="15">
    <source>
        <dbReference type="ARBA" id="ARBA00023303"/>
    </source>
</evidence>
<keyword evidence="13" id="KW-0406">Ion transport</keyword>
<keyword evidence="14 17" id="KW-0472">Membrane</keyword>
<dbReference type="GO" id="GO:0005509">
    <property type="term" value="F:calcium ion binding"/>
    <property type="evidence" value="ECO:0007669"/>
    <property type="project" value="InterPro"/>
</dbReference>
<evidence type="ECO:0000256" key="2">
    <source>
        <dbReference type="ARBA" id="ARBA00010159"/>
    </source>
</evidence>
<keyword evidence="12 17" id="KW-1133">Transmembrane helix</keyword>
<evidence type="ECO:0000256" key="4">
    <source>
        <dbReference type="ARBA" id="ARBA00022538"/>
    </source>
</evidence>
<dbReference type="GO" id="GO:0015271">
    <property type="term" value="F:outward rectifier potassium channel activity"/>
    <property type="evidence" value="ECO:0007669"/>
    <property type="project" value="TreeGrafter"/>
</dbReference>
<dbReference type="SUPFAM" id="SSF47473">
    <property type="entry name" value="EF-hand"/>
    <property type="match status" value="1"/>
</dbReference>
<feature type="region of interest" description="Disordered" evidence="16">
    <location>
        <begin position="397"/>
        <end position="416"/>
    </location>
</feature>
<keyword evidence="11" id="KW-0630">Potassium</keyword>
<keyword evidence="7" id="KW-0479">Metal-binding</keyword>
<evidence type="ECO:0000256" key="9">
    <source>
        <dbReference type="ARBA" id="ARBA00022826"/>
    </source>
</evidence>
<dbReference type="FunFam" id="1.10.287.70:FF:000128">
    <property type="entry name" value="Two-pore potassium channel 1"/>
    <property type="match status" value="1"/>
</dbReference>
<evidence type="ECO:0000256" key="13">
    <source>
        <dbReference type="ARBA" id="ARBA00023065"/>
    </source>
</evidence>
<evidence type="ECO:0000256" key="7">
    <source>
        <dbReference type="ARBA" id="ARBA00022723"/>
    </source>
</evidence>
<dbReference type="GO" id="GO:0030007">
    <property type="term" value="P:intracellular potassium ion homeostasis"/>
    <property type="evidence" value="ECO:0007669"/>
    <property type="project" value="UniProtKB-ARBA"/>
</dbReference>
<keyword evidence="4" id="KW-0633">Potassium transport</keyword>
<organism evidence="19">
    <name type="scientific">Oryza glumipatula</name>
    <dbReference type="NCBI Taxonomy" id="40148"/>
    <lineage>
        <taxon>Eukaryota</taxon>
        <taxon>Viridiplantae</taxon>
        <taxon>Streptophyta</taxon>
        <taxon>Embryophyta</taxon>
        <taxon>Tracheophyta</taxon>
        <taxon>Spermatophyta</taxon>
        <taxon>Magnoliopsida</taxon>
        <taxon>Liliopsida</taxon>
        <taxon>Poales</taxon>
        <taxon>Poaceae</taxon>
        <taxon>BOP clade</taxon>
        <taxon>Oryzoideae</taxon>
        <taxon>Oryzeae</taxon>
        <taxon>Oryzinae</taxon>
        <taxon>Oryza</taxon>
    </lineage>
</organism>
<evidence type="ECO:0000256" key="3">
    <source>
        <dbReference type="ARBA" id="ARBA00022448"/>
    </source>
</evidence>
<dbReference type="PROSITE" id="PS50222">
    <property type="entry name" value="EF_HAND_2"/>
    <property type="match status" value="1"/>
</dbReference>
<keyword evidence="8" id="KW-0677">Repeat</keyword>
<dbReference type="GO" id="GO:0005242">
    <property type="term" value="F:inward rectifier potassium channel activity"/>
    <property type="evidence" value="ECO:0007669"/>
    <property type="project" value="UniProtKB-ARBA"/>
</dbReference>
<keyword evidence="5" id="KW-0926">Vacuole</keyword>
<dbReference type="GO" id="GO:0022841">
    <property type="term" value="F:potassium ion leak channel activity"/>
    <property type="evidence" value="ECO:0007669"/>
    <property type="project" value="TreeGrafter"/>
</dbReference>
<dbReference type="SUPFAM" id="SSF81324">
    <property type="entry name" value="Voltage-gated potassium channels"/>
    <property type="match status" value="2"/>
</dbReference>
<keyword evidence="3" id="KW-0813">Transport</keyword>
<dbReference type="AlphaFoldDB" id="A0A0D9ZD93"/>
<keyword evidence="20" id="KW-1185">Reference proteome</keyword>
<feature type="transmembrane region" description="Helical" evidence="17">
    <location>
        <begin position="596"/>
        <end position="616"/>
    </location>
</feature>
<dbReference type="STRING" id="40148.A0A0D9ZD93"/>
<dbReference type="PROSITE" id="PS00018">
    <property type="entry name" value="EF_HAND_1"/>
    <property type="match status" value="1"/>
</dbReference>
<dbReference type="Proteomes" id="UP000026961">
    <property type="component" value="Chromosome 3"/>
</dbReference>
<dbReference type="GO" id="GO:0009705">
    <property type="term" value="C:plant-type vacuole membrane"/>
    <property type="evidence" value="ECO:0007669"/>
    <property type="project" value="TreeGrafter"/>
</dbReference>
<dbReference type="PANTHER" id="PTHR11003:SF291">
    <property type="entry name" value="IP11374P"/>
    <property type="match status" value="1"/>
</dbReference>
<dbReference type="InterPro" id="IPR011992">
    <property type="entry name" value="EF-hand-dom_pair"/>
</dbReference>
<name>A0A0D9ZD93_9ORYZ</name>